<sequence length="223" mass="25343">MALSSVAFQLQQSIRNQTDVSVTLTTHLLSNKFPNSNNNAAEVANEVNAWAEKHTNGLIKKVLEANAIDRLTWLIFANAAYFKGSWSQKFDRSKTKESIFHLLDGNNVQVPFMTSKKKQLVSEYDDFKILGLPYIHGEDERRLTMYFLLPHAKDGLQSLLEKISSQPNFFDRHIPVRKVPVAPPWCKPPVVDFVADHPFLFVIREDVTKVMLFMGQVIDPSVG</sequence>
<organism evidence="1 2">
    <name type="scientific">Smallanthus sonchifolius</name>
    <dbReference type="NCBI Taxonomy" id="185202"/>
    <lineage>
        <taxon>Eukaryota</taxon>
        <taxon>Viridiplantae</taxon>
        <taxon>Streptophyta</taxon>
        <taxon>Embryophyta</taxon>
        <taxon>Tracheophyta</taxon>
        <taxon>Spermatophyta</taxon>
        <taxon>Magnoliopsida</taxon>
        <taxon>eudicotyledons</taxon>
        <taxon>Gunneridae</taxon>
        <taxon>Pentapetalae</taxon>
        <taxon>asterids</taxon>
        <taxon>campanulids</taxon>
        <taxon>Asterales</taxon>
        <taxon>Asteraceae</taxon>
        <taxon>Asteroideae</taxon>
        <taxon>Heliantheae alliance</taxon>
        <taxon>Millerieae</taxon>
        <taxon>Smallanthus</taxon>
    </lineage>
</organism>
<reference evidence="1 2" key="2">
    <citation type="journal article" date="2022" name="Mol. Ecol. Resour.">
        <title>The genomes of chicory, endive, great burdock and yacon provide insights into Asteraceae paleo-polyploidization history and plant inulin production.</title>
        <authorList>
            <person name="Fan W."/>
            <person name="Wang S."/>
            <person name="Wang H."/>
            <person name="Wang A."/>
            <person name="Jiang F."/>
            <person name="Liu H."/>
            <person name="Zhao H."/>
            <person name="Xu D."/>
            <person name="Zhang Y."/>
        </authorList>
    </citation>
    <scope>NUCLEOTIDE SEQUENCE [LARGE SCALE GENOMIC DNA]</scope>
    <source>
        <strain evidence="2">cv. Yunnan</strain>
        <tissue evidence="1">Leaves</tissue>
    </source>
</reference>
<evidence type="ECO:0000313" key="2">
    <source>
        <dbReference type="Proteomes" id="UP001056120"/>
    </source>
</evidence>
<reference evidence="2" key="1">
    <citation type="journal article" date="2022" name="Mol. Ecol. Resour.">
        <title>The genomes of chicory, endive, great burdock and yacon provide insights into Asteraceae palaeo-polyploidization history and plant inulin production.</title>
        <authorList>
            <person name="Fan W."/>
            <person name="Wang S."/>
            <person name="Wang H."/>
            <person name="Wang A."/>
            <person name="Jiang F."/>
            <person name="Liu H."/>
            <person name="Zhao H."/>
            <person name="Xu D."/>
            <person name="Zhang Y."/>
        </authorList>
    </citation>
    <scope>NUCLEOTIDE SEQUENCE [LARGE SCALE GENOMIC DNA]</scope>
    <source>
        <strain evidence="2">cv. Yunnan</strain>
    </source>
</reference>
<dbReference type="EMBL" id="CM042044">
    <property type="protein sequence ID" value="KAI3686746.1"/>
    <property type="molecule type" value="Genomic_DNA"/>
</dbReference>
<protein>
    <submittedName>
        <fullName evidence="1">Uncharacterized protein</fullName>
    </submittedName>
</protein>
<comment type="caution">
    <text evidence="1">The sequence shown here is derived from an EMBL/GenBank/DDBJ whole genome shotgun (WGS) entry which is preliminary data.</text>
</comment>
<dbReference type="Proteomes" id="UP001056120">
    <property type="component" value="Linkage Group LG27"/>
</dbReference>
<evidence type="ECO:0000313" key="1">
    <source>
        <dbReference type="EMBL" id="KAI3686746.1"/>
    </source>
</evidence>
<name>A0ACB8YNB2_9ASTR</name>
<accession>A0ACB8YNB2</accession>
<keyword evidence="2" id="KW-1185">Reference proteome</keyword>
<proteinExistence type="predicted"/>
<gene>
    <name evidence="1" type="ORF">L1987_80431</name>
</gene>